<geneLocation type="plasmid" evidence="1 2">
    <name>unnamed1</name>
</geneLocation>
<organism evidence="1 2">
    <name type="scientific">Vibrio breoganii</name>
    <dbReference type="NCBI Taxonomy" id="553239"/>
    <lineage>
        <taxon>Bacteria</taxon>
        <taxon>Pseudomonadati</taxon>
        <taxon>Pseudomonadota</taxon>
        <taxon>Gammaproteobacteria</taxon>
        <taxon>Vibrionales</taxon>
        <taxon>Vibrionaceae</taxon>
        <taxon>Vibrio</taxon>
    </lineage>
</organism>
<dbReference type="KEGG" id="vbr:A6E01_19730"/>
<proteinExistence type="predicted"/>
<accession>A0AAN0XZC3</accession>
<evidence type="ECO:0000313" key="2">
    <source>
        <dbReference type="Proteomes" id="UP000092018"/>
    </source>
</evidence>
<dbReference type="EMBL" id="CP016179">
    <property type="protein sequence ID" value="ANO35445.1"/>
    <property type="molecule type" value="Genomic_DNA"/>
</dbReference>
<dbReference type="AlphaFoldDB" id="A0AAN0XZC3"/>
<dbReference type="Proteomes" id="UP000092018">
    <property type="component" value="Plasmid unnamed1"/>
</dbReference>
<sequence>MAFSETRPQKVFYTEFTSKNKAEVVALFDQISEQYRVNNAVNGLSLVTYAENIDDRYMVFMRAAEGFETVGLDQQVKQQLSQLTGYRLQRVYEGDTDSLVPLCVKAKECLLQNTGLDGFALDAYLEQSKKIVDAAVRDIDGPVDTTSLVALAWLRDCLRMGWLSLYDLEFMRSLHRGEGVIEALVAYTAKSYESESEHQTRLEDNVLALRLQYLVKSI</sequence>
<evidence type="ECO:0000313" key="1">
    <source>
        <dbReference type="EMBL" id="ANO35445.1"/>
    </source>
</evidence>
<reference evidence="1 2" key="1">
    <citation type="submission" date="2016-06" db="EMBL/GenBank/DDBJ databases">
        <title>Adaptive Radiation by Waves of Gene Transfer Leads to Fine-Scale Resource Partitioning in Marine Microbes.</title>
        <authorList>
            <person name="Hehemann J.-H."/>
            <person name="Arevalo P."/>
            <person name="Datta M.S."/>
            <person name="Yu X."/>
            <person name="Corzett C."/>
            <person name="Henschel A."/>
            <person name="Preheim S.P."/>
            <person name="Timberlake S."/>
            <person name="Alm E.J."/>
            <person name="Polz M.F."/>
        </authorList>
    </citation>
    <scope>NUCLEOTIDE SEQUENCE [LARGE SCALE GENOMIC DNA]</scope>
    <source>
        <strain evidence="1 2">FF50</strain>
        <plasmid evidence="1 2">unnamed1</plasmid>
    </source>
</reference>
<keyword evidence="1" id="KW-0614">Plasmid</keyword>
<name>A0AAN0XZC3_9VIBR</name>
<dbReference type="RefSeq" id="WP_065211207.1">
    <property type="nucleotide sequence ID" value="NZ_CP016179.1"/>
</dbReference>
<protein>
    <submittedName>
        <fullName evidence="1">Uncharacterized protein</fullName>
    </submittedName>
</protein>
<gene>
    <name evidence="1" type="ORF">A6E01_19730</name>
</gene>